<evidence type="ECO:0000313" key="2">
    <source>
        <dbReference type="Proteomes" id="UP000726170"/>
    </source>
</evidence>
<dbReference type="RefSeq" id="WP_216439836.1">
    <property type="nucleotide sequence ID" value="NZ_JAHLQF010000003.1"/>
</dbReference>
<evidence type="ECO:0000313" key="1">
    <source>
        <dbReference type="EMBL" id="MBU5485282.1"/>
    </source>
</evidence>
<gene>
    <name evidence="1" type="ORF">KQI86_13140</name>
</gene>
<organism evidence="1 2">
    <name type="scientific">Clostridium mobile</name>
    <dbReference type="NCBI Taxonomy" id="2841512"/>
    <lineage>
        <taxon>Bacteria</taxon>
        <taxon>Bacillati</taxon>
        <taxon>Bacillota</taxon>
        <taxon>Clostridia</taxon>
        <taxon>Eubacteriales</taxon>
        <taxon>Clostridiaceae</taxon>
        <taxon>Clostridium</taxon>
    </lineage>
</organism>
<accession>A0ABS6EJ96</accession>
<keyword evidence="2" id="KW-1185">Reference proteome</keyword>
<dbReference type="EMBL" id="JAHLQF010000003">
    <property type="protein sequence ID" value="MBU5485282.1"/>
    <property type="molecule type" value="Genomic_DNA"/>
</dbReference>
<reference evidence="1 2" key="1">
    <citation type="submission" date="2021-06" db="EMBL/GenBank/DDBJ databases">
        <authorList>
            <person name="Sun Q."/>
            <person name="Li D."/>
        </authorList>
    </citation>
    <scope>NUCLEOTIDE SEQUENCE [LARGE SCALE GENOMIC DNA]</scope>
    <source>
        <strain evidence="1 2">MSJ-11</strain>
    </source>
</reference>
<sequence>MDRGETYLPNDRDHLEVNQKIIKSYSPGKKDYTKLPDNVRDPIVSNNISNVEFDYTSKEMWELKDLFK</sequence>
<comment type="caution">
    <text evidence="1">The sequence shown here is derived from an EMBL/GenBank/DDBJ whole genome shotgun (WGS) entry which is preliminary data.</text>
</comment>
<dbReference type="Proteomes" id="UP000726170">
    <property type="component" value="Unassembled WGS sequence"/>
</dbReference>
<protein>
    <submittedName>
        <fullName evidence="1">Uncharacterized protein</fullName>
    </submittedName>
</protein>
<name>A0ABS6EJ96_9CLOT</name>
<proteinExistence type="predicted"/>